<dbReference type="PANTHER" id="PTHR43312:SF1">
    <property type="entry name" value="NADP-DEPENDENT OXIDOREDUCTASE DOMAIN-CONTAINING PROTEIN"/>
    <property type="match status" value="1"/>
</dbReference>
<dbReference type="InterPro" id="IPR036812">
    <property type="entry name" value="NAD(P)_OxRdtase_dom_sf"/>
</dbReference>
<dbReference type="PANTHER" id="PTHR43312">
    <property type="entry name" value="D-THREO-ALDOSE 1-DEHYDROGENASE"/>
    <property type="match status" value="1"/>
</dbReference>
<gene>
    <name evidence="2" type="ORF">S06H3_55932</name>
</gene>
<proteinExistence type="predicted"/>
<dbReference type="InterPro" id="IPR017900">
    <property type="entry name" value="4Fe4S_Fe_S_CS"/>
</dbReference>
<dbReference type="InterPro" id="IPR053135">
    <property type="entry name" value="AKR2_Oxidoreductase"/>
</dbReference>
<dbReference type="SUPFAM" id="SSF51430">
    <property type="entry name" value="NAD(P)-linked oxidoreductase"/>
    <property type="match status" value="1"/>
</dbReference>
<reference evidence="2" key="1">
    <citation type="journal article" date="2014" name="Front. Microbiol.">
        <title>High frequency of phylogenetically diverse reductive dehalogenase-homologous genes in deep subseafloor sedimentary metagenomes.</title>
        <authorList>
            <person name="Kawai M."/>
            <person name="Futagami T."/>
            <person name="Toyoda A."/>
            <person name="Takaki Y."/>
            <person name="Nishi S."/>
            <person name="Hori S."/>
            <person name="Arai W."/>
            <person name="Tsubouchi T."/>
            <person name="Morono Y."/>
            <person name="Uchiyama I."/>
            <person name="Ito T."/>
            <person name="Fujiyama A."/>
            <person name="Inagaki F."/>
            <person name="Takami H."/>
        </authorList>
    </citation>
    <scope>NUCLEOTIDE SEQUENCE</scope>
    <source>
        <strain evidence="2">Expedition CK06-06</strain>
    </source>
</reference>
<dbReference type="PROSITE" id="PS51379">
    <property type="entry name" value="4FE4S_FER_2"/>
    <property type="match status" value="1"/>
</dbReference>
<sequence length="213" mass="24354">IRHIGITSHQIDVAKEAVKSGRFESLMFPFNFITCEPADQLLPLCREHDVGFIAMKPLAGGALDNVTIAFKYLLQFRDVLPIPGIEKPREIEEIVRLLQGPREMSAAEQREMQKMRDELGTRFCRRCDYCQPCTQEIPISLMMSADTAIKRMPPERLFTAAFFADAVEKAANCTQCGDCEERCPYHLPIQEMLAEQVGYFRQAKQKYEERMAA</sequence>
<evidence type="ECO:0000313" key="2">
    <source>
        <dbReference type="EMBL" id="GAI48710.1"/>
    </source>
</evidence>
<organism evidence="2">
    <name type="scientific">marine sediment metagenome</name>
    <dbReference type="NCBI Taxonomy" id="412755"/>
    <lineage>
        <taxon>unclassified sequences</taxon>
        <taxon>metagenomes</taxon>
        <taxon>ecological metagenomes</taxon>
    </lineage>
</organism>
<feature type="domain" description="4Fe-4S ferredoxin-type" evidence="1">
    <location>
        <begin position="163"/>
        <end position="193"/>
    </location>
</feature>
<dbReference type="Gene3D" id="3.20.20.100">
    <property type="entry name" value="NADP-dependent oxidoreductase domain"/>
    <property type="match status" value="1"/>
</dbReference>
<dbReference type="InterPro" id="IPR023210">
    <property type="entry name" value="NADP_OxRdtase_dom"/>
</dbReference>
<dbReference type="AlphaFoldDB" id="X1QCG5"/>
<dbReference type="InterPro" id="IPR017896">
    <property type="entry name" value="4Fe4S_Fe-S-bd"/>
</dbReference>
<dbReference type="EMBL" id="BARV01035916">
    <property type="protein sequence ID" value="GAI48710.1"/>
    <property type="molecule type" value="Genomic_DNA"/>
</dbReference>
<dbReference type="SUPFAM" id="SSF54862">
    <property type="entry name" value="4Fe-4S ferredoxins"/>
    <property type="match status" value="1"/>
</dbReference>
<protein>
    <recommendedName>
        <fullName evidence="1">4Fe-4S ferredoxin-type domain-containing protein</fullName>
    </recommendedName>
</protein>
<comment type="caution">
    <text evidence="2">The sequence shown here is derived from an EMBL/GenBank/DDBJ whole genome shotgun (WGS) entry which is preliminary data.</text>
</comment>
<feature type="non-terminal residue" evidence="2">
    <location>
        <position position="1"/>
    </location>
</feature>
<accession>X1QCG5</accession>
<dbReference type="PROSITE" id="PS00198">
    <property type="entry name" value="4FE4S_FER_1"/>
    <property type="match status" value="1"/>
</dbReference>
<name>X1QCG5_9ZZZZ</name>
<evidence type="ECO:0000259" key="1">
    <source>
        <dbReference type="PROSITE" id="PS51379"/>
    </source>
</evidence>
<dbReference type="Pfam" id="PF00248">
    <property type="entry name" value="Aldo_ket_red"/>
    <property type="match status" value="1"/>
</dbReference>